<gene>
    <name evidence="2" type="ORF">H8B09_21660</name>
</gene>
<comment type="caution">
    <text evidence="2">The sequence shown here is derived from an EMBL/GenBank/DDBJ whole genome shotgun (WGS) entry which is preliminary data.</text>
</comment>
<evidence type="ECO:0000256" key="1">
    <source>
        <dbReference type="SAM" id="MobiDB-lite"/>
    </source>
</evidence>
<dbReference type="SUPFAM" id="SSF49299">
    <property type="entry name" value="PKD domain"/>
    <property type="match status" value="1"/>
</dbReference>
<dbReference type="Proteomes" id="UP000609346">
    <property type="component" value="Unassembled WGS sequence"/>
</dbReference>
<sequence>MVRKDASSPYVMKDETVQNVPLPHSQPYSPDESKYGKFKGQSVGNTAYINTVSAIPSKSVTVSLNATTKETYLSWFYEEVPKQDFSGDFDIVPSTINYKDSFTLHPKNFDMKTCVYTGHQWKIERDGMVDITPVYKSMTSDTTFPYSSYPWVIGIGTHQISMRIYTSNCGESDWGPPKTLTVKGPSNNHPPIFQIAWVRPSEPTKPVYEAQEGEVLTLTVIQDPSVPTPTDPDGDDLYFMGFDFTNSTSWAQQIPSKYQEGFSSYPNIKMDGLGTHPVKAMMRDQFGATATASTYVRVLPPNPIPIIKGPKQVVEGRPLPSAFDANSSYSPIGRAINHARDEWTNLKTVYMTPGVETITLSVYDSIGLKSVEPAVHELTVMEDLPPIVGLKGALSVIRNSPFHYVVSATSPDGDNIVSLTVTRKYDSDNDGDFNDETGSNVTYDSSKGFDFTYPKIGTYEYRVCATEDWGKKTCSSYYVDVLNDSPTVSFDVSSVSTPPSLIVPTPIKASDIVASKGWKNTDYAMATKPMAWAASESGVLGTVPYNEYKFSEYRALTNATTKISTYTHGRGQIINSWTEWQLDNFVWLGNEYYAQTATAYGLDNIIDIYRYNPAEWSGYTYQFRREANTALGITWHAERLEDIDLFNNLVTTVVYDHSNYPTVTHYAYYTTESFVNPSGKPFQIDGTPPVTNSIKSKNYYQMTGLFNNINYDLDAKGAYATLIPWDFKNRSNTTKMYLPLNCSSNQYCSAARSNDSKGLTYTGNYITYNQQDDSNHPIGLYEINGKTFAPKLLKQIGLYWTGTPYFVSPDGKYALFSVGSHQWDLVDLTTGAVTSNVFGGSIRVAGFAQYKDIIVVNLLDNPGGYKAYQLGKTLTPLWSSSNSFTKLGQDVTSDGKLYVWEGSMYSPVFKVQTLDLKTGNVNTLSTIDARTLNLYVGTGSSDGYISPNGLQQISDNSLTFSLNYSANSGGDYRYYTILLEGSPSEDIEVGTQNQLLNDTKYTNTQLQYSVRAHQLRTDSLYAGYGYRMQDNENGYRVEQNRKKIRLVKIVNRKRTILKEVEFAVDEGDWSAIKIVTQDDRHKVYLNGVPLIDVRDATFTKGYFGPYSEIPKTEFKALSYADLDAAADGTLLHNIVIVGKTADYNTQYTDTENDPAIVPLTKWTYVKTSDKFLDSGDGKSGKSALDGKTFTAPRAVFDKVGVYQVSYSTVDDPMPAHLYPDMLFAEARKESNTYVQDIFVHRAPISLFTLLTRADGTIAWTDNSYDPDRYLSPTNYSTEDTGIDYFKTHGVVEKKFYYITPSGVMVKEKLVTPQEVGKYEVGMAVKDEYGAWSDYYVQYIDAGKVAVPNTPPDPGFTSTHINTFRGVEITFDSYAKDKEDGDRTKLPHEYYIRNLSSGTTESLQSTSRTIWTKTFSSIGTFNIRQVVEDSLGVSAQYELQVNIHNRLPSANVTNPSSADQTKPTKFSTTQPTFSWTYGDADGDSQKQYQLRLYRYGGILQSDTNIRTGASLTFTPNEELPEKVNMYVVIRVYDGYDWSDWSAPKFFYIETNRPPIAQFDWKPKPVWEGDVLQLINQSSDPDGDVITSSWTVVTPSGNVRSYTETPLLANVEPGSYTITLEVSDGQLSASASSIIEVLPLSIEADVRHTDEWKKTHDREGHETNKNPKDFYAGEIIIANARPTAGAPVKQVTVKLVATGLDGNDLTREWQMIMGGSADVYAAELFDKKWASLKEGLPQGLYKLKFTVIYSNGTTKTTSVPIQIIGSVYKAVGVHRRQ</sequence>
<evidence type="ECO:0000313" key="2">
    <source>
        <dbReference type="EMBL" id="MBD3921391.1"/>
    </source>
</evidence>
<dbReference type="EMBL" id="JACXZA010000006">
    <property type="protein sequence ID" value="MBD3921391.1"/>
    <property type="molecule type" value="Genomic_DNA"/>
</dbReference>
<keyword evidence="3" id="KW-1185">Reference proteome</keyword>
<proteinExistence type="predicted"/>
<dbReference type="Gene3D" id="2.60.40.10">
    <property type="entry name" value="Immunoglobulins"/>
    <property type="match status" value="2"/>
</dbReference>
<feature type="region of interest" description="Disordered" evidence="1">
    <location>
        <begin position="1"/>
        <end position="34"/>
    </location>
</feature>
<dbReference type="Pfam" id="PF25788">
    <property type="entry name" value="Ig_Rha78A_N"/>
    <property type="match status" value="1"/>
</dbReference>
<evidence type="ECO:0000313" key="3">
    <source>
        <dbReference type="Proteomes" id="UP000609346"/>
    </source>
</evidence>
<dbReference type="InterPro" id="IPR013783">
    <property type="entry name" value="Ig-like_fold"/>
</dbReference>
<dbReference type="Gene3D" id="2.60.120.560">
    <property type="entry name" value="Exo-inulinase, domain 1"/>
    <property type="match status" value="1"/>
</dbReference>
<feature type="compositionally biased region" description="Basic and acidic residues" evidence="1">
    <location>
        <begin position="1"/>
        <end position="16"/>
    </location>
</feature>
<organism evidence="2 3">
    <name type="scientific">Paenibacillus terricola</name>
    <dbReference type="NCBI Taxonomy" id="2763503"/>
    <lineage>
        <taxon>Bacteria</taxon>
        <taxon>Bacillati</taxon>
        <taxon>Bacillota</taxon>
        <taxon>Bacilli</taxon>
        <taxon>Bacillales</taxon>
        <taxon>Paenibacillaceae</taxon>
        <taxon>Paenibacillus</taxon>
    </lineage>
</organism>
<name>A0ABR8N1H4_9BACL</name>
<protein>
    <recommendedName>
        <fullName evidence="4">PKD domain-containing protein</fullName>
    </recommendedName>
</protein>
<dbReference type="InterPro" id="IPR011048">
    <property type="entry name" value="Haem_d1_sf"/>
</dbReference>
<dbReference type="SUPFAM" id="SSF51004">
    <property type="entry name" value="C-terminal (heme d1) domain of cytochrome cd1-nitrite reductase"/>
    <property type="match status" value="1"/>
</dbReference>
<evidence type="ECO:0008006" key="4">
    <source>
        <dbReference type="Google" id="ProtNLM"/>
    </source>
</evidence>
<dbReference type="RefSeq" id="WP_224753877.1">
    <property type="nucleotide sequence ID" value="NZ_JACXZA010000006.1"/>
</dbReference>
<accession>A0ABR8N1H4</accession>
<reference evidence="2 3" key="1">
    <citation type="submission" date="2020-09" db="EMBL/GenBank/DDBJ databases">
        <title>Paenibacillus sp. strain PR3 16S rRNA gene Genome sequencing and assembly.</title>
        <authorList>
            <person name="Kim J."/>
        </authorList>
    </citation>
    <scope>NUCLEOTIDE SEQUENCE [LARGE SCALE GENOMIC DNA]</scope>
    <source>
        <strain evidence="2 3">PR3</strain>
    </source>
</reference>
<dbReference type="InterPro" id="IPR035986">
    <property type="entry name" value="PKD_dom_sf"/>
</dbReference>